<name>A0AAU7UGN7_9DEIO</name>
<organism evidence="2">
    <name type="scientific">Deinococcus sonorensis KR-87</name>
    <dbReference type="NCBI Taxonomy" id="694439"/>
    <lineage>
        <taxon>Bacteria</taxon>
        <taxon>Thermotogati</taxon>
        <taxon>Deinococcota</taxon>
        <taxon>Deinococci</taxon>
        <taxon>Deinococcales</taxon>
        <taxon>Deinococcaceae</taxon>
        <taxon>Deinococcus</taxon>
    </lineage>
</organism>
<geneLocation type="plasmid" evidence="2">
    <name>pDson05</name>
</geneLocation>
<evidence type="ECO:0000313" key="2">
    <source>
        <dbReference type="EMBL" id="XBV87580.1"/>
    </source>
</evidence>
<accession>A0AAU7UGN7</accession>
<sequence>MDDPDAQDRRGRPGGPPPATVQSADEWLDEYTVLNLRLNRCITAQIGDDSLLDYVGPAEHAMRVRQEPEPAPAHLILDAQRLRQTLPAQGFEPARAAHLLKLVRALDSVARRVAGEAVSLREQALDWFDLHVDYVPDHHFTLAHAMYDDALPGTGDVMGRLHRWRAHHTLPEGRRQLLRPVMQRALDESRRRTRRMVPLPSDEEVGIATLQDQPFRAVAAYHGNYRSQILINETLPFNLAELLYVVCHEGYPGHLAELVLKEQHLTRQRGYREQQVGFLLTPPFVISEGLALWAHRLAFPDDEAERWLAAQVYREVGIAPDGSRLSRVLQATDLLWGVRCNAALMLEDGRSERETVHYLKHYALMDDAAASRTVSGLRLPMREAYIFTYHHGLQLLEPWLGAGEPARALTRLLTRQVLPSTLGDVLST</sequence>
<protein>
    <recommendedName>
        <fullName evidence="3">DUF885 domain-containing protein</fullName>
    </recommendedName>
</protein>
<dbReference type="EMBL" id="CP158301">
    <property type="protein sequence ID" value="XBV87580.1"/>
    <property type="molecule type" value="Genomic_DNA"/>
</dbReference>
<proteinExistence type="predicted"/>
<reference evidence="2" key="1">
    <citation type="submission" date="2024-06" db="EMBL/GenBank/DDBJ databases">
        <title>Draft Genome Sequence of Deinococcus sonorensis Type Strain KR-87, a Biofilm Producing Representative of the Genus Deinococcus.</title>
        <authorList>
            <person name="Boren L.S."/>
            <person name="Grosso R.A."/>
            <person name="Hugenberg-Cox A.N."/>
            <person name="Hill J.T.E."/>
            <person name="Albert C.M."/>
            <person name="Tuohy J.M."/>
        </authorList>
    </citation>
    <scope>NUCLEOTIDE SEQUENCE</scope>
    <source>
        <strain evidence="2">KR-87</strain>
        <plasmid evidence="2">pDson05</plasmid>
    </source>
</reference>
<dbReference type="AlphaFoldDB" id="A0AAU7UGN7"/>
<feature type="compositionally biased region" description="Basic and acidic residues" evidence="1">
    <location>
        <begin position="1"/>
        <end position="11"/>
    </location>
</feature>
<evidence type="ECO:0008006" key="3">
    <source>
        <dbReference type="Google" id="ProtNLM"/>
    </source>
</evidence>
<keyword evidence="2" id="KW-0614">Plasmid</keyword>
<feature type="region of interest" description="Disordered" evidence="1">
    <location>
        <begin position="1"/>
        <end position="22"/>
    </location>
</feature>
<dbReference type="KEGG" id="dsc:ABOD76_22290"/>
<evidence type="ECO:0000256" key="1">
    <source>
        <dbReference type="SAM" id="MobiDB-lite"/>
    </source>
</evidence>
<dbReference type="RefSeq" id="WP_350245729.1">
    <property type="nucleotide sequence ID" value="NZ_CP158301.1"/>
</dbReference>
<gene>
    <name evidence="2" type="ORF">ABOD76_22290</name>
</gene>